<reference evidence="5" key="1">
    <citation type="journal article" date="2015" name="Nature">
        <title>Complex archaea that bridge the gap between prokaryotes and eukaryotes.</title>
        <authorList>
            <person name="Spang A."/>
            <person name="Saw J.H."/>
            <person name="Jorgensen S.L."/>
            <person name="Zaremba-Niedzwiedzka K."/>
            <person name="Martijn J."/>
            <person name="Lind A.E."/>
            <person name="van Eijk R."/>
            <person name="Schleper C."/>
            <person name="Guy L."/>
            <person name="Ettema T.J."/>
        </authorList>
    </citation>
    <scope>NUCLEOTIDE SEQUENCE</scope>
</reference>
<dbReference type="AlphaFoldDB" id="A0A0F9CEB7"/>
<keyword evidence="3" id="KW-0274">FAD</keyword>
<proteinExistence type="predicted"/>
<evidence type="ECO:0000313" key="5">
    <source>
        <dbReference type="EMBL" id="KKL24737.1"/>
    </source>
</evidence>
<evidence type="ECO:0000256" key="1">
    <source>
        <dbReference type="ARBA" id="ARBA00001974"/>
    </source>
</evidence>
<protein>
    <recommendedName>
        <fullName evidence="4">MnmG N-terminal domain-containing protein</fullName>
    </recommendedName>
</protein>
<evidence type="ECO:0000256" key="3">
    <source>
        <dbReference type="ARBA" id="ARBA00022827"/>
    </source>
</evidence>
<comment type="cofactor">
    <cofactor evidence="1">
        <name>FAD</name>
        <dbReference type="ChEBI" id="CHEBI:57692"/>
    </cofactor>
</comment>
<organism evidence="5">
    <name type="scientific">marine sediment metagenome</name>
    <dbReference type="NCBI Taxonomy" id="412755"/>
    <lineage>
        <taxon>unclassified sequences</taxon>
        <taxon>metagenomes</taxon>
        <taxon>ecological metagenomes</taxon>
    </lineage>
</organism>
<keyword evidence="2" id="KW-0285">Flavoprotein</keyword>
<sequence length="69" mass="7483">MAGSEAAWQAANAGVNVVIHEMRPKVETFAHQTGLLGEMVCSNSFRSDDDEQNAVGLLHWEMRAANGLI</sequence>
<accession>A0A0F9CEB7</accession>
<dbReference type="EMBL" id="LAZR01036477">
    <property type="protein sequence ID" value="KKL24737.1"/>
    <property type="molecule type" value="Genomic_DNA"/>
</dbReference>
<gene>
    <name evidence="5" type="ORF">LCGC14_2412310</name>
</gene>
<feature type="domain" description="MnmG N-terminal" evidence="4">
    <location>
        <begin position="1"/>
        <end position="69"/>
    </location>
</feature>
<comment type="caution">
    <text evidence="5">The sequence shown here is derived from an EMBL/GenBank/DDBJ whole genome shotgun (WGS) entry which is preliminary data.</text>
</comment>
<feature type="non-terminal residue" evidence="5">
    <location>
        <position position="69"/>
    </location>
</feature>
<evidence type="ECO:0000256" key="2">
    <source>
        <dbReference type="ARBA" id="ARBA00022630"/>
    </source>
</evidence>
<evidence type="ECO:0000259" key="4">
    <source>
        <dbReference type="Pfam" id="PF01134"/>
    </source>
</evidence>
<dbReference type="InterPro" id="IPR040131">
    <property type="entry name" value="MnmG_N"/>
</dbReference>
<name>A0A0F9CEB7_9ZZZZ</name>
<dbReference type="InterPro" id="IPR036188">
    <property type="entry name" value="FAD/NAD-bd_sf"/>
</dbReference>
<dbReference type="Pfam" id="PF01134">
    <property type="entry name" value="GIDA"/>
    <property type="match status" value="1"/>
</dbReference>
<dbReference type="Gene3D" id="3.50.50.60">
    <property type="entry name" value="FAD/NAD(P)-binding domain"/>
    <property type="match status" value="1"/>
</dbReference>